<dbReference type="InterPro" id="IPR029063">
    <property type="entry name" value="SAM-dependent_MTases_sf"/>
</dbReference>
<dbReference type="Proteomes" id="UP000261811">
    <property type="component" value="Unassembled WGS sequence"/>
</dbReference>
<protein>
    <submittedName>
        <fullName evidence="2">Methyltransferase domain-containing protein</fullName>
    </submittedName>
</protein>
<evidence type="ECO:0000313" key="2">
    <source>
        <dbReference type="EMBL" id="RFU37541.1"/>
    </source>
</evidence>
<dbReference type="PANTHER" id="PTHR43861">
    <property type="entry name" value="TRANS-ACONITATE 2-METHYLTRANSFERASE-RELATED"/>
    <property type="match status" value="1"/>
</dbReference>
<dbReference type="Gene3D" id="3.40.50.150">
    <property type="entry name" value="Vaccinia Virus protein VP39"/>
    <property type="match status" value="1"/>
</dbReference>
<sequence>MTGERETAVPGRRTWQSRGGGRVRGAVLWDVLREVLARVSGQGPCDVVDVGGGTGGFAVPLAELGHRVTVVDASPDALAALERRAAEAGVSVRALQGDAVDLPEVLGESSADLVLCHNVLEFVDDPAAATHALTRVVRPGGAVSVLVAGQVAAALHRAAAGRFADARAVLEDPDGRWGEHDRMPRRFTRETLTELAAGAGLTARETHGVRIFADLVPSALLDDVGAAEDLLALERAASVHPVLRELAAQLHLVAERP</sequence>
<dbReference type="GO" id="GO:0032259">
    <property type="term" value="P:methylation"/>
    <property type="evidence" value="ECO:0007669"/>
    <property type="project" value="UniProtKB-KW"/>
</dbReference>
<evidence type="ECO:0000259" key="1">
    <source>
        <dbReference type="Pfam" id="PF08241"/>
    </source>
</evidence>
<dbReference type="AlphaFoldDB" id="A0A372JC03"/>
<keyword evidence="3" id="KW-1185">Reference proteome</keyword>
<name>A0A372JC03_9ACTN</name>
<keyword evidence="2" id="KW-0489">Methyltransferase</keyword>
<proteinExistence type="predicted"/>
<dbReference type="EMBL" id="QURH01000956">
    <property type="protein sequence ID" value="RFU37541.1"/>
    <property type="molecule type" value="Genomic_DNA"/>
</dbReference>
<dbReference type="InterPro" id="IPR013216">
    <property type="entry name" value="Methyltransf_11"/>
</dbReference>
<keyword evidence="2" id="KW-0808">Transferase</keyword>
<accession>A0A372JC03</accession>
<feature type="domain" description="Methyltransferase type 11" evidence="1">
    <location>
        <begin position="48"/>
        <end position="143"/>
    </location>
</feature>
<gene>
    <name evidence="2" type="ORF">DZF91_32365</name>
</gene>
<reference evidence="2 3" key="1">
    <citation type="submission" date="2018-08" db="EMBL/GenBank/DDBJ databases">
        <title>Actinomadura jelena sp. nov., a novel Actinomycete isolated from soil in Chad.</title>
        <authorList>
            <person name="Shi L."/>
        </authorList>
    </citation>
    <scope>NUCLEOTIDE SEQUENCE [LARGE SCALE GENOMIC DNA]</scope>
    <source>
        <strain evidence="2 3">NEAU-G17</strain>
    </source>
</reference>
<dbReference type="RefSeq" id="WP_117360856.1">
    <property type="nucleotide sequence ID" value="NZ_QURH01000956.1"/>
</dbReference>
<dbReference type="Pfam" id="PF08241">
    <property type="entry name" value="Methyltransf_11"/>
    <property type="match status" value="1"/>
</dbReference>
<organism evidence="2 3">
    <name type="scientific">Actinomadura logoneensis</name>
    <dbReference type="NCBI Taxonomy" id="2293572"/>
    <lineage>
        <taxon>Bacteria</taxon>
        <taxon>Bacillati</taxon>
        <taxon>Actinomycetota</taxon>
        <taxon>Actinomycetes</taxon>
        <taxon>Streptosporangiales</taxon>
        <taxon>Thermomonosporaceae</taxon>
        <taxon>Actinomadura</taxon>
    </lineage>
</organism>
<evidence type="ECO:0000313" key="3">
    <source>
        <dbReference type="Proteomes" id="UP000261811"/>
    </source>
</evidence>
<dbReference type="GO" id="GO:0008757">
    <property type="term" value="F:S-adenosylmethionine-dependent methyltransferase activity"/>
    <property type="evidence" value="ECO:0007669"/>
    <property type="project" value="InterPro"/>
</dbReference>
<comment type="caution">
    <text evidence="2">The sequence shown here is derived from an EMBL/GenBank/DDBJ whole genome shotgun (WGS) entry which is preliminary data.</text>
</comment>
<dbReference type="SUPFAM" id="SSF53335">
    <property type="entry name" value="S-adenosyl-L-methionine-dependent methyltransferases"/>
    <property type="match status" value="1"/>
</dbReference>
<dbReference type="OrthoDB" id="3366024at2"/>